<protein>
    <submittedName>
        <fullName evidence="2">Uncharacterized protein</fullName>
    </submittedName>
</protein>
<dbReference type="AlphaFoldDB" id="A0AAI9ZNH6"/>
<feature type="region of interest" description="Disordered" evidence="1">
    <location>
        <begin position="1"/>
        <end position="46"/>
    </location>
</feature>
<evidence type="ECO:0000313" key="2">
    <source>
        <dbReference type="EMBL" id="KAK1633884.1"/>
    </source>
</evidence>
<reference evidence="2" key="1">
    <citation type="submission" date="2021-06" db="EMBL/GenBank/DDBJ databases">
        <title>Comparative genomics, transcriptomics and evolutionary studies reveal genomic signatures of adaptation to plant cell wall in hemibiotrophic fungi.</title>
        <authorList>
            <consortium name="DOE Joint Genome Institute"/>
            <person name="Baroncelli R."/>
            <person name="Diaz J.F."/>
            <person name="Benocci T."/>
            <person name="Peng M."/>
            <person name="Battaglia E."/>
            <person name="Haridas S."/>
            <person name="Andreopoulos W."/>
            <person name="Labutti K."/>
            <person name="Pangilinan J."/>
            <person name="Floch G.L."/>
            <person name="Makela M.R."/>
            <person name="Henrissat B."/>
            <person name="Grigoriev I.V."/>
            <person name="Crouch J.A."/>
            <person name="De Vries R.P."/>
            <person name="Sukno S.A."/>
            <person name="Thon M.R."/>
        </authorList>
    </citation>
    <scope>NUCLEOTIDE SEQUENCE</scope>
    <source>
        <strain evidence="2">CBS 102054</strain>
    </source>
</reference>
<keyword evidence="3" id="KW-1185">Reference proteome</keyword>
<dbReference type="EMBL" id="JAHMHQ010000016">
    <property type="protein sequence ID" value="KAK1633884.1"/>
    <property type="molecule type" value="Genomic_DNA"/>
</dbReference>
<feature type="compositionally biased region" description="Polar residues" evidence="1">
    <location>
        <begin position="1"/>
        <end position="10"/>
    </location>
</feature>
<accession>A0AAI9ZNH6</accession>
<evidence type="ECO:0000313" key="3">
    <source>
        <dbReference type="Proteomes" id="UP001243989"/>
    </source>
</evidence>
<feature type="compositionally biased region" description="Basic and acidic residues" evidence="1">
    <location>
        <begin position="13"/>
        <end position="46"/>
    </location>
</feature>
<dbReference type="GeneID" id="85480940"/>
<organism evidence="2 3">
    <name type="scientific">Colletotrichum phormii</name>
    <dbReference type="NCBI Taxonomy" id="359342"/>
    <lineage>
        <taxon>Eukaryota</taxon>
        <taxon>Fungi</taxon>
        <taxon>Dikarya</taxon>
        <taxon>Ascomycota</taxon>
        <taxon>Pezizomycotina</taxon>
        <taxon>Sordariomycetes</taxon>
        <taxon>Hypocreomycetidae</taxon>
        <taxon>Glomerellales</taxon>
        <taxon>Glomerellaceae</taxon>
        <taxon>Colletotrichum</taxon>
        <taxon>Colletotrichum acutatum species complex</taxon>
    </lineage>
</organism>
<gene>
    <name evidence="2" type="ORF">BDP81DRAFT_62560</name>
</gene>
<dbReference type="Proteomes" id="UP001243989">
    <property type="component" value="Unassembled WGS sequence"/>
</dbReference>
<proteinExistence type="predicted"/>
<sequence>MYPLRPSSTRGFLCDRQKGPPGLGDERREERMVERHLNTDTKSEGSELRGQKEAVFRQRFGCCCRAQNCGLRFMPCQTCLCAIKPSTTTAKVEWLSFTWEKKSTQFQITGREQGSSVSAHGRFQSFSHKSLPLRDPIPVVGKMPAGDGKIRDI</sequence>
<dbReference type="RefSeq" id="XP_060442491.1">
    <property type="nucleotide sequence ID" value="XM_060596078.1"/>
</dbReference>
<comment type="caution">
    <text evidence="2">The sequence shown here is derived from an EMBL/GenBank/DDBJ whole genome shotgun (WGS) entry which is preliminary data.</text>
</comment>
<evidence type="ECO:0000256" key="1">
    <source>
        <dbReference type="SAM" id="MobiDB-lite"/>
    </source>
</evidence>
<name>A0AAI9ZNH6_9PEZI</name>